<name>A0A0A9BZG9_ARUDO</name>
<feature type="region of interest" description="Disordered" evidence="1">
    <location>
        <begin position="26"/>
        <end position="69"/>
    </location>
</feature>
<accession>A0A0A9BZG9</accession>
<feature type="region of interest" description="Disordered" evidence="1">
    <location>
        <begin position="83"/>
        <end position="107"/>
    </location>
</feature>
<evidence type="ECO:0000313" key="2">
    <source>
        <dbReference type="EMBL" id="JAD68706.1"/>
    </source>
</evidence>
<protein>
    <submittedName>
        <fullName evidence="2">Uncharacterized protein</fullName>
    </submittedName>
</protein>
<dbReference type="EMBL" id="GBRH01229189">
    <property type="protein sequence ID" value="JAD68706.1"/>
    <property type="molecule type" value="Transcribed_RNA"/>
</dbReference>
<organism evidence="2">
    <name type="scientific">Arundo donax</name>
    <name type="common">Giant reed</name>
    <name type="synonym">Donax arundinaceus</name>
    <dbReference type="NCBI Taxonomy" id="35708"/>
    <lineage>
        <taxon>Eukaryota</taxon>
        <taxon>Viridiplantae</taxon>
        <taxon>Streptophyta</taxon>
        <taxon>Embryophyta</taxon>
        <taxon>Tracheophyta</taxon>
        <taxon>Spermatophyta</taxon>
        <taxon>Magnoliopsida</taxon>
        <taxon>Liliopsida</taxon>
        <taxon>Poales</taxon>
        <taxon>Poaceae</taxon>
        <taxon>PACMAD clade</taxon>
        <taxon>Arundinoideae</taxon>
        <taxon>Arundineae</taxon>
        <taxon>Arundo</taxon>
    </lineage>
</organism>
<dbReference type="AlphaFoldDB" id="A0A0A9BZG9"/>
<reference evidence="2" key="2">
    <citation type="journal article" date="2015" name="Data Brief">
        <title>Shoot transcriptome of the giant reed, Arundo donax.</title>
        <authorList>
            <person name="Barrero R.A."/>
            <person name="Guerrero F.D."/>
            <person name="Moolhuijzen P."/>
            <person name="Goolsby J.A."/>
            <person name="Tidwell J."/>
            <person name="Bellgard S.E."/>
            <person name="Bellgard M.I."/>
        </authorList>
    </citation>
    <scope>NUCLEOTIDE SEQUENCE</scope>
    <source>
        <tissue evidence="2">Shoot tissue taken approximately 20 cm above the soil surface</tissue>
    </source>
</reference>
<proteinExistence type="predicted"/>
<evidence type="ECO:0000256" key="1">
    <source>
        <dbReference type="SAM" id="MobiDB-lite"/>
    </source>
</evidence>
<reference evidence="2" key="1">
    <citation type="submission" date="2014-09" db="EMBL/GenBank/DDBJ databases">
        <authorList>
            <person name="Magalhaes I.L.F."/>
            <person name="Oliveira U."/>
            <person name="Santos F.R."/>
            <person name="Vidigal T.H.D.A."/>
            <person name="Brescovit A.D."/>
            <person name="Santos A.J."/>
        </authorList>
    </citation>
    <scope>NUCLEOTIDE SEQUENCE</scope>
    <source>
        <tissue evidence="2">Shoot tissue taken approximately 20 cm above the soil surface</tissue>
    </source>
</reference>
<sequence>MAASPQAGRRRRGGIQEAKAFLEAAATARHGRQTAAKQEAREPETTTARKMQKRMSSGRRAQSTSSLRLLPPQISFLPLHGKSLRLPPAAAPASSMANTGSERRWRV</sequence>